<protein>
    <submittedName>
        <fullName evidence="1">Uncharacterized protein</fullName>
    </submittedName>
</protein>
<dbReference type="RefSeq" id="WP_034345738.1">
    <property type="nucleotide sequence ID" value="NZ_FZNG01000003.1"/>
</dbReference>
<gene>
    <name evidence="1" type="ORF">LS81_008885</name>
</gene>
<name>A0A4U8S605_9HELI</name>
<dbReference type="EMBL" id="JRPL02000026">
    <property type="protein sequence ID" value="TLD81206.1"/>
    <property type="molecule type" value="Genomic_DNA"/>
</dbReference>
<reference evidence="1 2" key="1">
    <citation type="journal article" date="2014" name="Genome Announc.">
        <title>Draft genome sequences of eight enterohepatic helicobacter species isolated from both laboratory and wild rodents.</title>
        <authorList>
            <person name="Sheh A."/>
            <person name="Shen Z."/>
            <person name="Fox J.G."/>
        </authorList>
    </citation>
    <scope>NUCLEOTIDE SEQUENCE [LARGE SCALE GENOMIC DNA]</scope>
    <source>
        <strain evidence="1 2">ATCC 700114</strain>
    </source>
</reference>
<dbReference type="Proteomes" id="UP000029878">
    <property type="component" value="Unassembled WGS sequence"/>
</dbReference>
<proteinExistence type="predicted"/>
<evidence type="ECO:0000313" key="2">
    <source>
        <dbReference type="Proteomes" id="UP000029878"/>
    </source>
</evidence>
<comment type="caution">
    <text evidence="1">The sequence shown here is derived from an EMBL/GenBank/DDBJ whole genome shotgun (WGS) entry which is preliminary data.</text>
</comment>
<accession>A0A4U8S605</accession>
<organism evidence="1 2">
    <name type="scientific">Helicobacter trogontum</name>
    <dbReference type="NCBI Taxonomy" id="50960"/>
    <lineage>
        <taxon>Bacteria</taxon>
        <taxon>Pseudomonadati</taxon>
        <taxon>Campylobacterota</taxon>
        <taxon>Epsilonproteobacteria</taxon>
        <taxon>Campylobacterales</taxon>
        <taxon>Helicobacteraceae</taxon>
        <taxon>Helicobacter</taxon>
    </lineage>
</organism>
<sequence length="65" mass="7878">MWKWVFFGNHFCLVRDVDIDESGETIKTHKKLLKNYQIISLYACKYSFLKYVDYYTNNETEDTNP</sequence>
<dbReference type="AlphaFoldDB" id="A0A4U8S605"/>
<evidence type="ECO:0000313" key="1">
    <source>
        <dbReference type="EMBL" id="TLD81206.1"/>
    </source>
</evidence>